<protein>
    <submittedName>
        <fullName evidence="3">Uncharacterized membrane protein YhaH (DUF805 family)</fullName>
    </submittedName>
</protein>
<dbReference type="EMBL" id="JAVDPY010000002">
    <property type="protein sequence ID" value="MDR6332932.1"/>
    <property type="molecule type" value="Genomic_DNA"/>
</dbReference>
<evidence type="ECO:0000313" key="5">
    <source>
        <dbReference type="Proteomes" id="UP001245370"/>
    </source>
</evidence>
<dbReference type="AlphaFoldDB" id="A0A9W6FIJ8"/>
<evidence type="ECO:0000313" key="3">
    <source>
        <dbReference type="EMBL" id="MDR6332932.1"/>
    </source>
</evidence>
<name>A0A9W6FIJ8_XANFL</name>
<keyword evidence="1" id="KW-0812">Transmembrane</keyword>
<keyword evidence="5" id="KW-1185">Reference proteome</keyword>
<evidence type="ECO:0000256" key="1">
    <source>
        <dbReference type="SAM" id="Phobius"/>
    </source>
</evidence>
<comment type="caution">
    <text evidence="2">The sequence shown here is derived from an EMBL/GenBank/DDBJ whole genome shotgun (WGS) entry which is preliminary data.</text>
</comment>
<accession>A0A9W6FIJ8</accession>
<feature type="transmembrane region" description="Helical" evidence="1">
    <location>
        <begin position="25"/>
        <end position="42"/>
    </location>
</feature>
<sequence length="143" mass="14611">MMTTHFLSGPGARLGAWLAARPDRLAVVNALLLTAILILLGNADLFRFVGGAAVLLCAAAVLVRALRRVDRNPLTLHPYDLAVMLAPPAIAAALAALAISLVVGHAPGSFAHTMGLVLFTIEFALLALGASDGADAAPEAARA</sequence>
<evidence type="ECO:0000313" key="2">
    <source>
        <dbReference type="EMBL" id="GLI21210.1"/>
    </source>
</evidence>
<dbReference type="RefSeq" id="WP_281805690.1">
    <property type="nucleotide sequence ID" value="NZ_BSDO01000001.1"/>
</dbReference>
<feature type="transmembrane region" description="Helical" evidence="1">
    <location>
        <begin position="48"/>
        <end position="67"/>
    </location>
</feature>
<dbReference type="Proteomes" id="UP001245370">
    <property type="component" value="Unassembled WGS sequence"/>
</dbReference>
<feature type="transmembrane region" description="Helical" evidence="1">
    <location>
        <begin position="109"/>
        <end position="128"/>
    </location>
</feature>
<gene>
    <name evidence="3" type="ORF">GGQ86_001396</name>
    <name evidence="2" type="ORF">XFLAVUS301_08840</name>
</gene>
<keyword evidence="1" id="KW-1133">Transmembrane helix</keyword>
<dbReference type="EMBL" id="BSDO01000001">
    <property type="protein sequence ID" value="GLI21210.1"/>
    <property type="molecule type" value="Genomic_DNA"/>
</dbReference>
<keyword evidence="1" id="KW-0472">Membrane</keyword>
<reference evidence="3 5" key="2">
    <citation type="submission" date="2023-07" db="EMBL/GenBank/DDBJ databases">
        <title>Genomic Encyclopedia of Type Strains, Phase IV (KMG-IV): sequencing the most valuable type-strain genomes for metagenomic binning, comparative biology and taxonomic classification.</title>
        <authorList>
            <person name="Goeker M."/>
        </authorList>
    </citation>
    <scope>NUCLEOTIDE SEQUENCE [LARGE SCALE GENOMIC DNA]</scope>
    <source>
        <strain evidence="3 5">DSM 338</strain>
    </source>
</reference>
<evidence type="ECO:0000313" key="4">
    <source>
        <dbReference type="Proteomes" id="UP001144397"/>
    </source>
</evidence>
<dbReference type="GeneID" id="95761678"/>
<reference evidence="2" key="1">
    <citation type="submission" date="2022-12" db="EMBL/GenBank/DDBJ databases">
        <title>Reference genome sequencing for broad-spectrum identification of bacterial and archaeal isolates by mass spectrometry.</title>
        <authorList>
            <person name="Sekiguchi Y."/>
            <person name="Tourlousse D.M."/>
        </authorList>
    </citation>
    <scope>NUCLEOTIDE SEQUENCE</scope>
    <source>
        <strain evidence="2">301</strain>
    </source>
</reference>
<feature type="transmembrane region" description="Helical" evidence="1">
    <location>
        <begin position="79"/>
        <end position="103"/>
    </location>
</feature>
<dbReference type="Proteomes" id="UP001144397">
    <property type="component" value="Unassembled WGS sequence"/>
</dbReference>
<proteinExistence type="predicted"/>
<organism evidence="2 4">
    <name type="scientific">Xanthobacter flavus</name>
    <dbReference type="NCBI Taxonomy" id="281"/>
    <lineage>
        <taxon>Bacteria</taxon>
        <taxon>Pseudomonadati</taxon>
        <taxon>Pseudomonadota</taxon>
        <taxon>Alphaproteobacteria</taxon>
        <taxon>Hyphomicrobiales</taxon>
        <taxon>Xanthobacteraceae</taxon>
        <taxon>Xanthobacter</taxon>
    </lineage>
</organism>